<reference evidence="1 2" key="1">
    <citation type="submission" date="2024-04" db="EMBL/GenBank/DDBJ databases">
        <authorList>
            <person name="Wu Y.S."/>
            <person name="Zhang L."/>
        </authorList>
    </citation>
    <scope>NUCLEOTIDE SEQUENCE [LARGE SCALE GENOMIC DNA]</scope>
    <source>
        <strain evidence="1 2">KG-01</strain>
    </source>
</reference>
<dbReference type="InterPro" id="IPR021321">
    <property type="entry name" value="DUF2922"/>
</dbReference>
<evidence type="ECO:0000313" key="1">
    <source>
        <dbReference type="EMBL" id="MEL5988092.1"/>
    </source>
</evidence>
<proteinExistence type="predicted"/>
<accession>A0ABU9LJ89</accession>
<comment type="caution">
    <text evidence="1">The sequence shown here is derived from an EMBL/GenBank/DDBJ whole genome shotgun (WGS) entry which is preliminary data.</text>
</comment>
<dbReference type="Proteomes" id="UP001398420">
    <property type="component" value="Unassembled WGS sequence"/>
</dbReference>
<gene>
    <name evidence="1" type="ORF">AAF454_06640</name>
</gene>
<dbReference type="RefSeq" id="WP_087680622.1">
    <property type="nucleotide sequence ID" value="NZ_CP147847.1"/>
</dbReference>
<name>A0ABU9LJ89_9BACL</name>
<organism evidence="1 2">
    <name type="scientific">Kurthia gibsonii</name>
    <dbReference type="NCBI Taxonomy" id="33946"/>
    <lineage>
        <taxon>Bacteria</taxon>
        <taxon>Bacillati</taxon>
        <taxon>Bacillota</taxon>
        <taxon>Bacilli</taxon>
        <taxon>Bacillales</taxon>
        <taxon>Caryophanaceae</taxon>
        <taxon>Kurthia</taxon>
    </lineage>
</organism>
<dbReference type="Pfam" id="PF11148">
    <property type="entry name" value="DUF2922"/>
    <property type="match status" value="1"/>
</dbReference>
<keyword evidence="2" id="KW-1185">Reference proteome</keyword>
<sequence length="71" mass="7554">MSKVLKMTFNLLPKGTFIVAVDGVKADVTETEVRTVMESIKASGVFKPKAGEIDSIATAEIVEQTTTPVIA</sequence>
<protein>
    <submittedName>
        <fullName evidence="1">DUF2922 domain-containing protein</fullName>
    </submittedName>
</protein>
<dbReference type="EMBL" id="JBCEWA010000004">
    <property type="protein sequence ID" value="MEL5988092.1"/>
    <property type="molecule type" value="Genomic_DNA"/>
</dbReference>
<evidence type="ECO:0000313" key="2">
    <source>
        <dbReference type="Proteomes" id="UP001398420"/>
    </source>
</evidence>